<dbReference type="AlphaFoldDB" id="A0A4Q7R9K1"/>
<sequence>MRFHPDLHFKDASGRLHWPHRSHARANVVIHHHSVTEDAEVARALVYVSVITALVLLVVLAGISFGQEAMHWLGVA</sequence>
<organism evidence="2 3">
    <name type="scientific">Cupriavidus agavae</name>
    <dbReference type="NCBI Taxonomy" id="1001822"/>
    <lineage>
        <taxon>Bacteria</taxon>
        <taxon>Pseudomonadati</taxon>
        <taxon>Pseudomonadota</taxon>
        <taxon>Betaproteobacteria</taxon>
        <taxon>Burkholderiales</taxon>
        <taxon>Burkholderiaceae</taxon>
        <taxon>Cupriavidus</taxon>
    </lineage>
</organism>
<name>A0A4Q7R9K1_9BURK</name>
<evidence type="ECO:0000256" key="1">
    <source>
        <dbReference type="SAM" id="Phobius"/>
    </source>
</evidence>
<evidence type="ECO:0000313" key="3">
    <source>
        <dbReference type="Proteomes" id="UP000291078"/>
    </source>
</evidence>
<keyword evidence="3" id="KW-1185">Reference proteome</keyword>
<evidence type="ECO:0000313" key="2">
    <source>
        <dbReference type="EMBL" id="RZT29625.1"/>
    </source>
</evidence>
<dbReference type="OrthoDB" id="8967176at2"/>
<comment type="caution">
    <text evidence="2">The sequence shown here is derived from an EMBL/GenBank/DDBJ whole genome shotgun (WGS) entry which is preliminary data.</text>
</comment>
<keyword evidence="1" id="KW-1133">Transmembrane helix</keyword>
<keyword evidence="1" id="KW-0812">Transmembrane</keyword>
<reference evidence="2 3" key="1">
    <citation type="journal article" date="2015" name="Stand. Genomic Sci.">
        <title>Genomic Encyclopedia of Bacterial and Archaeal Type Strains, Phase III: the genomes of soil and plant-associated and newly described type strains.</title>
        <authorList>
            <person name="Whitman W.B."/>
            <person name="Woyke T."/>
            <person name="Klenk H.P."/>
            <person name="Zhou Y."/>
            <person name="Lilburn T.G."/>
            <person name="Beck B.J."/>
            <person name="De Vos P."/>
            <person name="Vandamme P."/>
            <person name="Eisen J.A."/>
            <person name="Garrity G."/>
            <person name="Hugenholtz P."/>
            <person name="Kyrpides N.C."/>
        </authorList>
    </citation>
    <scope>NUCLEOTIDE SEQUENCE [LARGE SCALE GENOMIC DNA]</scope>
    <source>
        <strain evidence="2 3">ASC-9842</strain>
    </source>
</reference>
<protein>
    <submittedName>
        <fullName evidence="2">Uncharacterized protein</fullName>
    </submittedName>
</protein>
<proteinExistence type="predicted"/>
<feature type="transmembrane region" description="Helical" evidence="1">
    <location>
        <begin position="44"/>
        <end position="63"/>
    </location>
</feature>
<dbReference type="Proteomes" id="UP000291078">
    <property type="component" value="Unassembled WGS sequence"/>
</dbReference>
<keyword evidence="1" id="KW-0472">Membrane</keyword>
<gene>
    <name evidence="2" type="ORF">EV147_4825</name>
</gene>
<dbReference type="RefSeq" id="WP_130393721.1">
    <property type="nucleotide sequence ID" value="NZ_SGXM01000011.1"/>
</dbReference>
<dbReference type="EMBL" id="SGXM01000011">
    <property type="protein sequence ID" value="RZT29625.1"/>
    <property type="molecule type" value="Genomic_DNA"/>
</dbReference>
<accession>A0A4Q7R9K1</accession>